<dbReference type="Pfam" id="PF00067">
    <property type="entry name" value="p450"/>
    <property type="match status" value="1"/>
</dbReference>
<dbReference type="GO" id="GO:0016705">
    <property type="term" value="F:oxidoreductase activity, acting on paired donors, with incorporation or reduction of molecular oxygen"/>
    <property type="evidence" value="ECO:0007669"/>
    <property type="project" value="InterPro"/>
</dbReference>
<evidence type="ECO:0000256" key="1">
    <source>
        <dbReference type="ARBA" id="ARBA00010617"/>
    </source>
</evidence>
<dbReference type="InterPro" id="IPR036396">
    <property type="entry name" value="Cyt_P450_sf"/>
</dbReference>
<dbReference type="GO" id="GO:0044550">
    <property type="term" value="P:secondary metabolite biosynthetic process"/>
    <property type="evidence" value="ECO:0007669"/>
    <property type="project" value="UniProtKB-ARBA"/>
</dbReference>
<accession>A0A8B9AM55</accession>
<gene>
    <name evidence="9" type="primary">LOC120111410</name>
</gene>
<dbReference type="SUPFAM" id="SSF48264">
    <property type="entry name" value="Cytochrome P450"/>
    <property type="match status" value="1"/>
</dbReference>
<evidence type="ECO:0000313" key="8">
    <source>
        <dbReference type="Proteomes" id="UP000228380"/>
    </source>
</evidence>
<sequence length="536" mass="61205">MGMPSMSQFTVETLLSPTLLFLTFLFFFFLLHPSVQTILTSFKDCRLPPGSTSWTIFGSLLTMLRHKPHFRWILKIAEGKDITCIRLGSTHVIVVNSPELSREFLKKQDANFASRPLTMATEYSGRNFLSVVIAPWGEQWKKMRRVVASEILNTSRLHWQSKLRTEEIDHIVKYIHNQCEKLEEPVINVRLATRYYTGNTIRRMIFGVRHFGEGGEYGGPGKEELEHVDAAFKVLSFIYAFCASDFMPWLRWLDIDGHERNMKEAIRVINKYHDPIIEERMQKWRGEKEKEVKGAKREVEDLLDVFISLKDNKGRPLLTMEEVKAQCQELVFATVDNPSNIAEWSLAELLNRPEILQKAMEELDRVVGKDRLLQESDLPQLPYLRACAREGLRLHPVAPFNLPHVALADATVANYFIPKGSQVLLNRVGLGRNEKVWDDAPRFNPDRHLKNGSTDVGLAEPDLLFISFGTGRRGCMGGSLGSVMTYMLLGRLLQAFDWSLAPGELGVDLSEDNRSLFMARPFHACAKPRLSFLANL</sequence>
<dbReference type="AlphaFoldDB" id="A0A8B9AM55"/>
<dbReference type="PRINTS" id="PR00463">
    <property type="entry name" value="EP450I"/>
</dbReference>
<dbReference type="InterPro" id="IPR001128">
    <property type="entry name" value="Cyt_P450"/>
</dbReference>
<keyword evidence="3 6" id="KW-0479">Metal-binding</keyword>
<dbReference type="GO" id="GO:0004497">
    <property type="term" value="F:monooxygenase activity"/>
    <property type="evidence" value="ECO:0007669"/>
    <property type="project" value="UniProtKB-KW"/>
</dbReference>
<dbReference type="Proteomes" id="UP000228380">
    <property type="component" value="Chromosome 7"/>
</dbReference>
<dbReference type="InterPro" id="IPR002401">
    <property type="entry name" value="Cyt_P450_E_grp-I"/>
</dbReference>
<dbReference type="OrthoDB" id="2789670at2759"/>
<evidence type="ECO:0000256" key="4">
    <source>
        <dbReference type="ARBA" id="ARBA00023002"/>
    </source>
</evidence>
<proteinExistence type="inferred from homology"/>
<evidence type="ECO:0000256" key="7">
    <source>
        <dbReference type="RuleBase" id="RU000461"/>
    </source>
</evidence>
<dbReference type="RefSeq" id="XP_038984389.1">
    <property type="nucleotide sequence ID" value="XM_039128461.1"/>
</dbReference>
<dbReference type="KEGG" id="pda:120111410"/>
<protein>
    <submittedName>
        <fullName evidence="9">Tryptophan N-monooxygenase CYP79A68-like</fullName>
    </submittedName>
</protein>
<dbReference type="PROSITE" id="PS00086">
    <property type="entry name" value="CYTOCHROME_P450"/>
    <property type="match status" value="1"/>
</dbReference>
<name>A0A8B9AM55_PHODC</name>
<comment type="similarity">
    <text evidence="1 7">Belongs to the cytochrome P450 family.</text>
</comment>
<dbReference type="GeneID" id="120111410"/>
<dbReference type="GO" id="GO:0005506">
    <property type="term" value="F:iron ion binding"/>
    <property type="evidence" value="ECO:0007669"/>
    <property type="project" value="InterPro"/>
</dbReference>
<dbReference type="InterPro" id="IPR017972">
    <property type="entry name" value="Cyt_P450_CS"/>
</dbReference>
<comment type="cofactor">
    <cofactor evidence="6">
        <name>heme</name>
        <dbReference type="ChEBI" id="CHEBI:30413"/>
    </cofactor>
</comment>
<reference evidence="8" key="1">
    <citation type="journal article" date="2019" name="Nat. Commun.">
        <title>Genome-wide association mapping of date palm fruit traits.</title>
        <authorList>
            <person name="Hazzouri K.M."/>
            <person name="Gros-Balthazard M."/>
            <person name="Flowers J.M."/>
            <person name="Copetti D."/>
            <person name="Lemansour A."/>
            <person name="Lebrun M."/>
            <person name="Masmoudi K."/>
            <person name="Ferrand S."/>
            <person name="Dhar M.I."/>
            <person name="Fresquez Z.A."/>
            <person name="Rosas U."/>
            <person name="Zhang J."/>
            <person name="Talag J."/>
            <person name="Lee S."/>
            <person name="Kudrna D."/>
            <person name="Powell R.F."/>
            <person name="Leitch I.J."/>
            <person name="Krueger R.R."/>
            <person name="Wing R.A."/>
            <person name="Amiri K.M.A."/>
            <person name="Purugganan M.D."/>
        </authorList>
    </citation>
    <scope>NUCLEOTIDE SEQUENCE [LARGE SCALE GENOMIC DNA]</scope>
    <source>
        <strain evidence="8">cv. Khalas</strain>
    </source>
</reference>
<keyword evidence="5 6" id="KW-0408">Iron</keyword>
<dbReference type="GO" id="GO:0020037">
    <property type="term" value="F:heme binding"/>
    <property type="evidence" value="ECO:0007669"/>
    <property type="project" value="InterPro"/>
</dbReference>
<organism evidence="8 9">
    <name type="scientific">Phoenix dactylifera</name>
    <name type="common">Date palm</name>
    <dbReference type="NCBI Taxonomy" id="42345"/>
    <lineage>
        <taxon>Eukaryota</taxon>
        <taxon>Viridiplantae</taxon>
        <taxon>Streptophyta</taxon>
        <taxon>Embryophyta</taxon>
        <taxon>Tracheophyta</taxon>
        <taxon>Spermatophyta</taxon>
        <taxon>Magnoliopsida</taxon>
        <taxon>Liliopsida</taxon>
        <taxon>Arecaceae</taxon>
        <taxon>Coryphoideae</taxon>
        <taxon>Phoeniceae</taxon>
        <taxon>Phoenix</taxon>
    </lineage>
</organism>
<evidence type="ECO:0000256" key="5">
    <source>
        <dbReference type="ARBA" id="ARBA00023004"/>
    </source>
</evidence>
<reference evidence="9" key="2">
    <citation type="submission" date="2025-08" db="UniProtKB">
        <authorList>
            <consortium name="RefSeq"/>
        </authorList>
    </citation>
    <scope>IDENTIFICATION</scope>
    <source>
        <tissue evidence="9">Young leaves</tissue>
    </source>
</reference>
<keyword evidence="7" id="KW-0503">Monooxygenase</keyword>
<keyword evidence="8" id="KW-1185">Reference proteome</keyword>
<evidence type="ECO:0000256" key="6">
    <source>
        <dbReference type="PIRSR" id="PIRSR602401-1"/>
    </source>
</evidence>
<evidence type="ECO:0000256" key="2">
    <source>
        <dbReference type="ARBA" id="ARBA00022617"/>
    </source>
</evidence>
<feature type="binding site" description="axial binding residue" evidence="6">
    <location>
        <position position="475"/>
    </location>
    <ligand>
        <name>heme</name>
        <dbReference type="ChEBI" id="CHEBI:30413"/>
    </ligand>
    <ligandPart>
        <name>Fe</name>
        <dbReference type="ChEBI" id="CHEBI:18248"/>
    </ligandPart>
</feature>
<keyword evidence="4 7" id="KW-0560">Oxidoreductase</keyword>
<evidence type="ECO:0000256" key="3">
    <source>
        <dbReference type="ARBA" id="ARBA00022723"/>
    </source>
</evidence>
<dbReference type="PANTHER" id="PTHR47944">
    <property type="entry name" value="CYTOCHROME P450 98A9"/>
    <property type="match status" value="1"/>
</dbReference>
<keyword evidence="2 6" id="KW-0349">Heme</keyword>
<evidence type="ECO:0000313" key="9">
    <source>
        <dbReference type="RefSeq" id="XP_038984389.1"/>
    </source>
</evidence>
<dbReference type="Gene3D" id="1.10.630.10">
    <property type="entry name" value="Cytochrome P450"/>
    <property type="match status" value="1"/>
</dbReference>
<dbReference type="PANTHER" id="PTHR47944:SF4">
    <property type="entry name" value="OS09G0441700 PROTEIN"/>
    <property type="match status" value="1"/>
</dbReference>